<dbReference type="PROSITE" id="PS50888">
    <property type="entry name" value="BHLH"/>
    <property type="match status" value="1"/>
</dbReference>
<dbReference type="InterPro" id="IPR011598">
    <property type="entry name" value="bHLH_dom"/>
</dbReference>
<dbReference type="PROSITE" id="PS51671">
    <property type="entry name" value="ACT"/>
    <property type="match status" value="1"/>
</dbReference>
<dbReference type="Pfam" id="PF00010">
    <property type="entry name" value="HLH"/>
    <property type="match status" value="1"/>
</dbReference>
<dbReference type="InterPro" id="IPR036638">
    <property type="entry name" value="HLH_DNA-bd_sf"/>
</dbReference>
<dbReference type="STRING" id="65489.A0A0D3EJV7"/>
<reference evidence="8" key="1">
    <citation type="journal article" date="2009" name="Rice">
        <title>De Novo Next Generation Sequencing of Plant Genomes.</title>
        <authorList>
            <person name="Rounsley S."/>
            <person name="Marri P.R."/>
            <person name="Yu Y."/>
            <person name="He R."/>
            <person name="Sisneros N."/>
            <person name="Goicoechea J.L."/>
            <person name="Lee S.J."/>
            <person name="Angelova A."/>
            <person name="Kudrna D."/>
            <person name="Luo M."/>
            <person name="Affourtit J."/>
            <person name="Desany B."/>
            <person name="Knight J."/>
            <person name="Niazi F."/>
            <person name="Egholm M."/>
            <person name="Wing R.A."/>
        </authorList>
    </citation>
    <scope>NUCLEOTIDE SEQUENCE [LARGE SCALE GENOMIC DNA]</scope>
    <source>
        <strain evidence="8">cv. IRGC 105608</strain>
    </source>
</reference>
<evidence type="ECO:0000256" key="5">
    <source>
        <dbReference type="SAM" id="MobiDB-lite"/>
    </source>
</evidence>
<keyword evidence="9" id="KW-1185">Reference proteome</keyword>
<dbReference type="InterPro" id="IPR002912">
    <property type="entry name" value="ACT_dom"/>
</dbReference>
<comment type="similarity">
    <text evidence="1">Belongs to the bHLH protein family.</text>
</comment>
<dbReference type="InterPro" id="IPR045847">
    <property type="entry name" value="AIG1-like"/>
</dbReference>
<dbReference type="GO" id="GO:0046983">
    <property type="term" value="F:protein dimerization activity"/>
    <property type="evidence" value="ECO:0007669"/>
    <property type="project" value="InterPro"/>
</dbReference>
<protein>
    <recommendedName>
        <fullName evidence="10">BHLH domain-containing protein</fullName>
    </recommendedName>
</protein>
<dbReference type="InterPro" id="IPR045865">
    <property type="entry name" value="ACT-like_dom_sf"/>
</dbReference>
<sequence>MAECQPLQLQEGKKLQELQPYDGCNPSVYRGPILLPRQANSAPPAVPPEMSSSSGSGRSATEARALKIHSEAERRRRERINAHLTTLRRMIPDTKQMDKATLLARVVDQVKDLKRKASEITQRTPLPPETNEVSIECFTGDAAAAATAVAGNHKTLYIKASISCDDRPDLIAGITHAFHGLRLRMVRAEMTSLGGRVQHVFILCREEGIAGGVSLKSLKEAVRQALAKVASPELVYGSSHFQSKRQRILESHCSIMSI</sequence>
<dbReference type="SMART" id="SM00353">
    <property type="entry name" value="HLH"/>
    <property type="match status" value="1"/>
</dbReference>
<name>A0A0D3EJV7_9ORYZ</name>
<feature type="domain" description="ACT" evidence="7">
    <location>
        <begin position="159"/>
        <end position="237"/>
    </location>
</feature>
<evidence type="ECO:0000259" key="6">
    <source>
        <dbReference type="PROSITE" id="PS50888"/>
    </source>
</evidence>
<keyword evidence="4" id="KW-0804">Transcription</keyword>
<keyword evidence="2" id="KW-0805">Transcription regulation</keyword>
<proteinExistence type="inferred from homology"/>
<feature type="compositionally biased region" description="Basic and acidic residues" evidence="5">
    <location>
        <begin position="64"/>
        <end position="77"/>
    </location>
</feature>
<feature type="domain" description="BHLH" evidence="6">
    <location>
        <begin position="64"/>
        <end position="113"/>
    </location>
</feature>
<evidence type="ECO:0000256" key="2">
    <source>
        <dbReference type="ARBA" id="ARBA00023015"/>
    </source>
</evidence>
<dbReference type="EnsemblPlants" id="OBART01G03950.1">
    <property type="protein sequence ID" value="OBART01G03950.1"/>
    <property type="gene ID" value="OBART01G03950"/>
</dbReference>
<evidence type="ECO:0000256" key="1">
    <source>
        <dbReference type="ARBA" id="ARBA00005510"/>
    </source>
</evidence>
<dbReference type="PANTHER" id="PTHR45844">
    <property type="entry name" value="TRANSCRIPTION FACTOR BHLH30"/>
    <property type="match status" value="1"/>
</dbReference>
<evidence type="ECO:0008006" key="10">
    <source>
        <dbReference type="Google" id="ProtNLM"/>
    </source>
</evidence>
<dbReference type="Proteomes" id="UP000026960">
    <property type="component" value="Chromosome 1"/>
</dbReference>
<dbReference type="SUPFAM" id="SSF47459">
    <property type="entry name" value="HLH, helix-loop-helix DNA-binding domain"/>
    <property type="match status" value="1"/>
</dbReference>
<dbReference type="Gene3D" id="4.10.280.10">
    <property type="entry name" value="Helix-loop-helix DNA-binding domain"/>
    <property type="match status" value="1"/>
</dbReference>
<evidence type="ECO:0000313" key="8">
    <source>
        <dbReference type="EnsemblPlants" id="OBART01G03950.1"/>
    </source>
</evidence>
<accession>A0A0D3EJV7</accession>
<dbReference type="PANTHER" id="PTHR45844:SF18">
    <property type="entry name" value="TRANSCRIPTION FACTOR BHLH51"/>
    <property type="match status" value="1"/>
</dbReference>
<evidence type="ECO:0000256" key="3">
    <source>
        <dbReference type="ARBA" id="ARBA00023125"/>
    </source>
</evidence>
<evidence type="ECO:0000259" key="7">
    <source>
        <dbReference type="PROSITE" id="PS51671"/>
    </source>
</evidence>
<feature type="compositionally biased region" description="Low complexity" evidence="5">
    <location>
        <begin position="1"/>
        <end position="10"/>
    </location>
</feature>
<dbReference type="Gramene" id="OBART01G03950.1">
    <property type="protein sequence ID" value="OBART01G03950.1"/>
    <property type="gene ID" value="OBART01G03950"/>
</dbReference>
<feature type="region of interest" description="Disordered" evidence="5">
    <location>
        <begin position="1"/>
        <end position="77"/>
    </location>
</feature>
<dbReference type="PaxDb" id="65489-OBART01G03950.1"/>
<keyword evidence="3" id="KW-0238">DNA-binding</keyword>
<dbReference type="HOGENOM" id="CLU_063967_3_0_1"/>
<dbReference type="GO" id="GO:0003700">
    <property type="term" value="F:DNA-binding transcription factor activity"/>
    <property type="evidence" value="ECO:0007669"/>
    <property type="project" value="InterPro"/>
</dbReference>
<evidence type="ECO:0000313" key="9">
    <source>
        <dbReference type="Proteomes" id="UP000026960"/>
    </source>
</evidence>
<dbReference type="eggNOG" id="ENOG502RDXR">
    <property type="taxonomic scope" value="Eukaryota"/>
</dbReference>
<dbReference type="AlphaFoldDB" id="A0A0D3EJV7"/>
<reference evidence="8" key="2">
    <citation type="submission" date="2015-03" db="UniProtKB">
        <authorList>
            <consortium name="EnsemblPlants"/>
        </authorList>
    </citation>
    <scope>IDENTIFICATION</scope>
</reference>
<dbReference type="SUPFAM" id="SSF55021">
    <property type="entry name" value="ACT-like"/>
    <property type="match status" value="1"/>
</dbReference>
<organism evidence="8">
    <name type="scientific">Oryza barthii</name>
    <dbReference type="NCBI Taxonomy" id="65489"/>
    <lineage>
        <taxon>Eukaryota</taxon>
        <taxon>Viridiplantae</taxon>
        <taxon>Streptophyta</taxon>
        <taxon>Embryophyta</taxon>
        <taxon>Tracheophyta</taxon>
        <taxon>Spermatophyta</taxon>
        <taxon>Magnoliopsida</taxon>
        <taxon>Liliopsida</taxon>
        <taxon>Poales</taxon>
        <taxon>Poaceae</taxon>
        <taxon>BOP clade</taxon>
        <taxon>Oryzoideae</taxon>
        <taxon>Oryzeae</taxon>
        <taxon>Oryzinae</taxon>
        <taxon>Oryza</taxon>
    </lineage>
</organism>
<evidence type="ECO:0000256" key="4">
    <source>
        <dbReference type="ARBA" id="ARBA00023163"/>
    </source>
</evidence>
<dbReference type="GO" id="GO:0003677">
    <property type="term" value="F:DNA binding"/>
    <property type="evidence" value="ECO:0007669"/>
    <property type="project" value="UniProtKB-KW"/>
</dbReference>